<organism evidence="3 4">
    <name type="scientific">Ganoderma sinense ZZ0214-1</name>
    <dbReference type="NCBI Taxonomy" id="1077348"/>
    <lineage>
        <taxon>Eukaryota</taxon>
        <taxon>Fungi</taxon>
        <taxon>Dikarya</taxon>
        <taxon>Basidiomycota</taxon>
        <taxon>Agaricomycotina</taxon>
        <taxon>Agaricomycetes</taxon>
        <taxon>Polyporales</taxon>
        <taxon>Polyporaceae</taxon>
        <taxon>Ganoderma</taxon>
    </lineage>
</organism>
<name>A0A2G8RQP9_9APHY</name>
<sequence>MYVEVQSLLCQQCSLQLANNFANDYSECRNIGLGPRPLLISERPKPKYYRQTARKTIRTGTALAAGKRPMEVDAMHQQSTVSPDSKKRKLASPTPPTQAHSAQEPEQQMKSAKLSGQDLSQMIKRLIEHTLHLKEKVECIDDIDFDVDDLLQSVNKLDDDVVAINSKVNLLGEKVAWVAKEIQDTRNEISEVKELVKNMDAQLEQERELKRMCEADDQKRFKAMLANLDALVTHFVGNEL</sequence>
<feature type="coiled-coil region" evidence="1">
    <location>
        <begin position="182"/>
        <end position="216"/>
    </location>
</feature>
<dbReference type="AlphaFoldDB" id="A0A2G8RQP9"/>
<feature type="region of interest" description="Disordered" evidence="2">
    <location>
        <begin position="59"/>
        <end position="115"/>
    </location>
</feature>
<accession>A0A2G8RQP9</accession>
<protein>
    <submittedName>
        <fullName evidence="3">Uncharacterized protein</fullName>
    </submittedName>
</protein>
<comment type="caution">
    <text evidence="3">The sequence shown here is derived from an EMBL/GenBank/DDBJ whole genome shotgun (WGS) entry which is preliminary data.</text>
</comment>
<evidence type="ECO:0000256" key="2">
    <source>
        <dbReference type="SAM" id="MobiDB-lite"/>
    </source>
</evidence>
<keyword evidence="1" id="KW-0175">Coiled coil</keyword>
<dbReference type="Proteomes" id="UP000230002">
    <property type="component" value="Unassembled WGS sequence"/>
</dbReference>
<feature type="compositionally biased region" description="Polar residues" evidence="2">
    <location>
        <begin position="97"/>
        <end position="110"/>
    </location>
</feature>
<evidence type="ECO:0000313" key="4">
    <source>
        <dbReference type="Proteomes" id="UP000230002"/>
    </source>
</evidence>
<proteinExistence type="predicted"/>
<reference evidence="3 4" key="1">
    <citation type="journal article" date="2015" name="Sci. Rep.">
        <title>Chromosome-level genome map provides insights into diverse defense mechanisms in the medicinal fungus Ganoderma sinense.</title>
        <authorList>
            <person name="Zhu Y."/>
            <person name="Xu J."/>
            <person name="Sun C."/>
            <person name="Zhou S."/>
            <person name="Xu H."/>
            <person name="Nelson D.R."/>
            <person name="Qian J."/>
            <person name="Song J."/>
            <person name="Luo H."/>
            <person name="Xiang L."/>
            <person name="Li Y."/>
            <person name="Xu Z."/>
            <person name="Ji A."/>
            <person name="Wang L."/>
            <person name="Lu S."/>
            <person name="Hayward A."/>
            <person name="Sun W."/>
            <person name="Li X."/>
            <person name="Schwartz D.C."/>
            <person name="Wang Y."/>
            <person name="Chen S."/>
        </authorList>
    </citation>
    <scope>NUCLEOTIDE SEQUENCE [LARGE SCALE GENOMIC DNA]</scope>
    <source>
        <strain evidence="3 4">ZZ0214-1</strain>
    </source>
</reference>
<evidence type="ECO:0000313" key="3">
    <source>
        <dbReference type="EMBL" id="PIL23668.1"/>
    </source>
</evidence>
<gene>
    <name evidence="3" type="ORF">GSI_13417</name>
</gene>
<dbReference type="EMBL" id="AYKW01000067">
    <property type="protein sequence ID" value="PIL23668.1"/>
    <property type="molecule type" value="Genomic_DNA"/>
</dbReference>
<evidence type="ECO:0000256" key="1">
    <source>
        <dbReference type="SAM" id="Coils"/>
    </source>
</evidence>
<keyword evidence="4" id="KW-1185">Reference proteome</keyword>